<evidence type="ECO:0000256" key="7">
    <source>
        <dbReference type="ARBA" id="ARBA00022840"/>
    </source>
</evidence>
<name>A0A066XE56_COLSU</name>
<evidence type="ECO:0000256" key="8">
    <source>
        <dbReference type="ARBA" id="ARBA00022989"/>
    </source>
</evidence>
<comment type="similarity">
    <text evidence="2">Belongs to the ABC transporter superfamily. ABCA family.</text>
</comment>
<dbReference type="Pfam" id="PF12698">
    <property type="entry name" value="ABC2_membrane_3"/>
    <property type="match status" value="1"/>
</dbReference>
<dbReference type="PROSITE" id="PS00211">
    <property type="entry name" value="ABC_TRANSPORTER_1"/>
    <property type="match status" value="2"/>
</dbReference>
<dbReference type="SMART" id="SM00382">
    <property type="entry name" value="AAA"/>
    <property type="match status" value="2"/>
</dbReference>
<accession>A0A066XE56</accession>
<feature type="transmembrane region" description="Helical" evidence="10">
    <location>
        <begin position="1174"/>
        <end position="1199"/>
    </location>
</feature>
<evidence type="ECO:0000259" key="11">
    <source>
        <dbReference type="PROSITE" id="PS50893"/>
    </source>
</evidence>
<dbReference type="FunFam" id="3.40.50.300:FF:001344">
    <property type="entry name" value="Related to ABC transporter"/>
    <property type="match status" value="1"/>
</dbReference>
<keyword evidence="4 10" id="KW-0812">Transmembrane</keyword>
<dbReference type="GO" id="GO:0140359">
    <property type="term" value="F:ABC-type transporter activity"/>
    <property type="evidence" value="ECO:0007669"/>
    <property type="project" value="InterPro"/>
</dbReference>
<dbReference type="InterPro" id="IPR027417">
    <property type="entry name" value="P-loop_NTPase"/>
</dbReference>
<dbReference type="InterPro" id="IPR026082">
    <property type="entry name" value="ABCA"/>
</dbReference>
<feature type="transmembrane region" description="Helical" evidence="10">
    <location>
        <begin position="1138"/>
        <end position="1162"/>
    </location>
</feature>
<evidence type="ECO:0000256" key="10">
    <source>
        <dbReference type="SAM" id="Phobius"/>
    </source>
</evidence>
<dbReference type="PANTHER" id="PTHR19229">
    <property type="entry name" value="ATP-BINDING CASSETTE TRANSPORTER SUBFAMILY A ABCA"/>
    <property type="match status" value="1"/>
</dbReference>
<gene>
    <name evidence="12" type="ORF">CSUB01_02636</name>
</gene>
<feature type="transmembrane region" description="Helical" evidence="10">
    <location>
        <begin position="1074"/>
        <end position="1096"/>
    </location>
</feature>
<evidence type="ECO:0000256" key="9">
    <source>
        <dbReference type="ARBA" id="ARBA00023136"/>
    </source>
</evidence>
<dbReference type="EMBL" id="JMSE01000973">
    <property type="protein sequence ID" value="KDN65944.1"/>
    <property type="molecule type" value="Genomic_DNA"/>
</dbReference>
<comment type="caution">
    <text evidence="12">The sequence shown here is derived from an EMBL/GenBank/DDBJ whole genome shotgun (WGS) entry which is preliminary data.</text>
</comment>
<feature type="transmembrane region" description="Helical" evidence="10">
    <location>
        <begin position="378"/>
        <end position="400"/>
    </location>
</feature>
<feature type="transmembrane region" description="Helical" evidence="10">
    <location>
        <begin position="1001"/>
        <end position="1020"/>
    </location>
</feature>
<evidence type="ECO:0000256" key="1">
    <source>
        <dbReference type="ARBA" id="ARBA00004141"/>
    </source>
</evidence>
<evidence type="ECO:0000256" key="2">
    <source>
        <dbReference type="ARBA" id="ARBA00008869"/>
    </source>
</evidence>
<feature type="transmembrane region" description="Helical" evidence="10">
    <location>
        <begin position="355"/>
        <end position="372"/>
    </location>
</feature>
<feature type="transmembrane region" description="Helical" evidence="10">
    <location>
        <begin position="1032"/>
        <end position="1053"/>
    </location>
</feature>
<dbReference type="Pfam" id="PF00005">
    <property type="entry name" value="ABC_tran"/>
    <property type="match status" value="2"/>
</dbReference>
<feature type="transmembrane region" description="Helical" evidence="10">
    <location>
        <begin position="291"/>
        <end position="317"/>
    </location>
</feature>
<keyword evidence="13" id="KW-1185">Reference proteome</keyword>
<dbReference type="GO" id="GO:0016887">
    <property type="term" value="F:ATP hydrolysis activity"/>
    <property type="evidence" value="ECO:0007669"/>
    <property type="project" value="InterPro"/>
</dbReference>
<evidence type="ECO:0000256" key="5">
    <source>
        <dbReference type="ARBA" id="ARBA00022737"/>
    </source>
</evidence>
<organism evidence="12 13">
    <name type="scientific">Colletotrichum sublineola</name>
    <name type="common">Sorghum anthracnose fungus</name>
    <dbReference type="NCBI Taxonomy" id="1173701"/>
    <lineage>
        <taxon>Eukaryota</taxon>
        <taxon>Fungi</taxon>
        <taxon>Dikarya</taxon>
        <taxon>Ascomycota</taxon>
        <taxon>Pezizomycotina</taxon>
        <taxon>Sordariomycetes</taxon>
        <taxon>Hypocreomycetidae</taxon>
        <taxon>Glomerellales</taxon>
        <taxon>Glomerellaceae</taxon>
        <taxon>Colletotrichum</taxon>
        <taxon>Colletotrichum graminicola species complex</taxon>
    </lineage>
</organism>
<keyword evidence="3" id="KW-0813">Transport</keyword>
<dbReference type="InterPro" id="IPR003439">
    <property type="entry name" value="ABC_transporter-like_ATP-bd"/>
</dbReference>
<keyword evidence="9 10" id="KW-0472">Membrane</keyword>
<dbReference type="GO" id="GO:0005524">
    <property type="term" value="F:ATP binding"/>
    <property type="evidence" value="ECO:0007669"/>
    <property type="project" value="UniProtKB-KW"/>
</dbReference>
<dbReference type="GO" id="GO:0005319">
    <property type="term" value="F:lipid transporter activity"/>
    <property type="evidence" value="ECO:0007669"/>
    <property type="project" value="TreeGrafter"/>
</dbReference>
<comment type="subcellular location">
    <subcellularLocation>
        <location evidence="1">Membrane</location>
        <topology evidence="1">Multi-pass membrane protein</topology>
    </subcellularLocation>
</comment>
<dbReference type="PROSITE" id="PS50893">
    <property type="entry name" value="ABC_TRANSPORTER_2"/>
    <property type="match status" value="2"/>
</dbReference>
<dbReference type="OrthoDB" id="8061355at2759"/>
<dbReference type="STRING" id="1173701.A0A066XE56"/>
<feature type="transmembrane region" description="Helical" evidence="10">
    <location>
        <begin position="1102"/>
        <end position="1126"/>
    </location>
</feature>
<feature type="transmembrane region" description="Helical" evidence="10">
    <location>
        <begin position="21"/>
        <end position="43"/>
    </location>
</feature>
<evidence type="ECO:0000313" key="12">
    <source>
        <dbReference type="EMBL" id="KDN65944.1"/>
    </source>
</evidence>
<keyword evidence="7" id="KW-0067">ATP-binding</keyword>
<feature type="transmembrane region" description="Helical" evidence="10">
    <location>
        <begin position="242"/>
        <end position="263"/>
    </location>
</feature>
<protein>
    <submittedName>
        <fullName evidence="12">Putative ABC transporter</fullName>
    </submittedName>
</protein>
<feature type="transmembrane region" description="Helical" evidence="10">
    <location>
        <begin position="420"/>
        <end position="441"/>
    </location>
</feature>
<dbReference type="eggNOG" id="KOG0059">
    <property type="taxonomic scope" value="Eukaryota"/>
</dbReference>
<evidence type="ECO:0000256" key="4">
    <source>
        <dbReference type="ARBA" id="ARBA00022692"/>
    </source>
</evidence>
<feature type="transmembrane region" description="Helical" evidence="10">
    <location>
        <begin position="1220"/>
        <end position="1239"/>
    </location>
</feature>
<dbReference type="Gene3D" id="3.40.50.300">
    <property type="entry name" value="P-loop containing nucleotide triphosphate hydrolases"/>
    <property type="match status" value="2"/>
</dbReference>
<proteinExistence type="inferred from homology"/>
<dbReference type="FunFam" id="3.40.50.300:FF:001345">
    <property type="entry name" value="Related to ABC transporter"/>
    <property type="match status" value="1"/>
</dbReference>
<feature type="domain" description="ABC transporter" evidence="11">
    <location>
        <begin position="1286"/>
        <end position="1513"/>
    </location>
</feature>
<reference evidence="13" key="1">
    <citation type="journal article" date="2014" name="Genome Announc.">
        <title>Draft genome sequence of Colletotrichum sublineola, a destructive pathogen of cultivated sorghum.</title>
        <authorList>
            <person name="Baroncelli R."/>
            <person name="Sanz-Martin J.M."/>
            <person name="Rech G.E."/>
            <person name="Sukno S.A."/>
            <person name="Thon M.R."/>
        </authorList>
    </citation>
    <scope>NUCLEOTIDE SEQUENCE [LARGE SCALE GENOMIC DNA]</scope>
    <source>
        <strain evidence="13">TX430BB</strain>
    </source>
</reference>
<dbReference type="CDD" id="cd03263">
    <property type="entry name" value="ABC_subfamily_A"/>
    <property type="match status" value="2"/>
</dbReference>
<dbReference type="PANTHER" id="PTHR19229:SF36">
    <property type="entry name" value="ATP-BINDING CASSETTE SUB-FAMILY A MEMBER 2"/>
    <property type="match status" value="1"/>
</dbReference>
<dbReference type="InterPro" id="IPR013525">
    <property type="entry name" value="ABC2_TM"/>
</dbReference>
<feature type="transmembrane region" description="Helical" evidence="10">
    <location>
        <begin position="323"/>
        <end position="343"/>
    </location>
</feature>
<dbReference type="SUPFAM" id="SSF52540">
    <property type="entry name" value="P-loop containing nucleoside triphosphate hydrolases"/>
    <property type="match status" value="2"/>
</dbReference>
<dbReference type="GO" id="GO:0016020">
    <property type="term" value="C:membrane"/>
    <property type="evidence" value="ECO:0007669"/>
    <property type="project" value="UniProtKB-SubCell"/>
</dbReference>
<keyword evidence="5" id="KW-0677">Repeat</keyword>
<dbReference type="OMA" id="WKNWIVL"/>
<dbReference type="Proteomes" id="UP000027238">
    <property type="component" value="Unassembled WGS sequence"/>
</dbReference>
<keyword evidence="8 10" id="KW-1133">Transmembrane helix</keyword>
<dbReference type="InterPro" id="IPR017871">
    <property type="entry name" value="ABC_transporter-like_CS"/>
</dbReference>
<evidence type="ECO:0000313" key="13">
    <source>
        <dbReference type="Proteomes" id="UP000027238"/>
    </source>
</evidence>
<evidence type="ECO:0000256" key="3">
    <source>
        <dbReference type="ARBA" id="ARBA00022448"/>
    </source>
</evidence>
<evidence type="ECO:0000256" key="6">
    <source>
        <dbReference type="ARBA" id="ARBA00022741"/>
    </source>
</evidence>
<dbReference type="InterPro" id="IPR003593">
    <property type="entry name" value="AAA+_ATPase"/>
</dbReference>
<feature type="transmembrane region" description="Helical" evidence="10">
    <location>
        <begin position="852"/>
        <end position="873"/>
    </location>
</feature>
<dbReference type="HOGENOM" id="CLU_001640_2_0_1"/>
<keyword evidence="6" id="KW-0547">Nucleotide-binding</keyword>
<feature type="domain" description="ABC transporter" evidence="11">
    <location>
        <begin position="483"/>
        <end position="718"/>
    </location>
</feature>
<sequence>MAFLRQTWTLTVKNWNIIFRHAVAAVFIAFILPIALTTFFSFAKNLFVPPAVYGISDPRNIRSLPDALNVAADSGRETVVFVNNGFSGGDIDRVIDALATSVESAGKTALRRSSTIDLGTDCPTNLRGVSQCYGAVVFQASPSEGPGNYWNYTLRSDGALRSIVVDVDSDKNDAQIYLLPLQRAVDFAIASIQSGSSSGSAPSQVEQVPLPQSVDEYPFTSITQEERAVRIRINYQSAITNWMGVAFMTSVLFVTYHLTGFIATERESGMIRLVDAMMPVKRRWHAQAARVISYHVSFSLVYIPGWIIGSLVLRAGVFARTGVGIVLIYHLLSGIAMVSLSILTSSLFKKAQISGIAAILVTMLLGILAQSISYPSTAAAGLLSFLFAPCNYVYFITYMARWEREDLPTDLVKCAPGSPWQLSGIILWVFLIIQIFAYPLLGALIELSLHGTTTKGRKIVLRSTDTRNGGTAAGELRLDDAAVQLQGFTKIYSPSPSRCLFSFISRPRDPVRAVDNLTLDVRRGQILCLLGANGSGKSTTLDSIAGMSKLTSGTITIDGTGGLGIAPQKNVMWDDLTVEQHIEIFNRLKSPGRVASKQEIRDLIRSIDLELKGKAMSKTLSGGQKRKLQLGMMLTGGSAVCCVDEVSSGIDPLSRRKLWDILLAERGRRTIILTTHFLDEADLLADHIAILSKGTLRADGSSVELKDRLGGGYRVHVHKDTGIKNAPDVEGVQKKVSFDLVSYISPSSALAAQVIRSLEACGIHKYRFSGPTIEDVFLQLAEEIRGESGDVIPDSGSDLNEKKKVSAASAEILPVSAVPQGGLQLLDGKQIGFVEQAVVLFRKRITILKTNWIPYLTAFALPVAAAGLVTLFIQDQAQGGCAPSEERSLDQAEGISLTDFVWKLVLGPTSRFDPNTAASVLLPVFDAAAGGSSSASTDAGRILTENATFVQSFQAFQDTIFDRRLETLPGGIWLGGDSAVPTIAYMANYNGLINPLLTQNILNMLLSNVTVIMSWAPFATPFASSDGDGLQFIVYSGIALACYPGFFALYPSLERRQGVRGLQYSNGVRVLPLWSSYLAFDFLIVLASTALVTVLWATLSSVWYHVGFIFVVFLLYGLTAILLAYVISLFCKTALSTYAWVAAGQAVMFLIYLIAYMCTVTFSPVPRIDDNILVVHFVISAVAPIGSVVRAMFLALNLFSTACEGRQLASNPGGILQYGGPILYLLLQSIGLFCILLWADSGSVGTSVRRLLQRRYHDKTEDANSSDEEVANEVARVTTQSSDDGLRVMHLTKTFGKNTAVDNVSFGIQRSQVFALLGPNGAGKSTTISLIRGDIKPSRNGGEILIEDKSVIHNLPAARANLGVCPQHDAMDLMTVREHLEFYARVRGIPDIDHNVNAVIHAVGLQAFSTRMASALSGGNKRKLSLGIALMGNPKVLILDEPSSGLDAAAKRIMWKTLAATIAGRSLLLTTHSMEEADALASRAGILARRMLAVGTTDDLRHRFGDAMHVHLISKTAPHTTSEETKHLRQWVTATFPGADMEDKTYHGQMRFSVPGKEVLRVFGGNKAKDITSSNDISSSAVGQLAVMLEEQKEYLGINHFSVSPTTLDQVFLAIVGKHNIQEEGYKVPEKKSWWRCGS</sequence>